<evidence type="ECO:0000256" key="6">
    <source>
        <dbReference type="ARBA" id="ARBA00047407"/>
    </source>
</evidence>
<evidence type="ECO:0000313" key="9">
    <source>
        <dbReference type="EMBL" id="OGM56336.1"/>
    </source>
</evidence>
<accession>A0A1F8AX88</accession>
<gene>
    <name evidence="7" type="primary">gatA</name>
    <name evidence="9" type="ORF">A3E15_01435</name>
</gene>
<dbReference type="Pfam" id="PF01425">
    <property type="entry name" value="Amidase"/>
    <property type="match status" value="1"/>
</dbReference>
<dbReference type="Gene3D" id="3.90.1300.10">
    <property type="entry name" value="Amidase signature (AS) domain"/>
    <property type="match status" value="1"/>
</dbReference>
<feature type="active site" description="Acyl-ester intermediate" evidence="7">
    <location>
        <position position="181"/>
    </location>
</feature>
<dbReference type="InterPro" id="IPR036928">
    <property type="entry name" value="AS_sf"/>
</dbReference>
<dbReference type="HAMAP" id="MF_00120">
    <property type="entry name" value="GatA"/>
    <property type="match status" value="1"/>
</dbReference>
<keyword evidence="3 7" id="KW-0547">Nucleotide-binding</keyword>
<sequence>METPLTIESTQSGLINKKFKAVELVDAYLAKINVQNSRLNCFLTISEEAAYKSAKKVDRLIEDYSTKAFEDYPLLGTCVSYKDLFLTEGIRTTAGSKVLESYIPAYSATYVARADKAGAITLGKTNCDAWAHGASGENSDFGPTKNPWNLNYVPGGSSSGSAAAVAANLTLWASGTDTGGSVRQPANFCGVLGLKPTFGAVSRYGVVAMASSLDSMGHFGRCTEDIKRVFSVTKGEDGRDGTVKNSPFLKPKAKMKIGIPKEYFIGGVDPSVEQRVREAAKVFEKEGVELTEVSLPHTKYAISVYYIISPAEVSSNLGRYDGVRYGNGRQSFGAEAKRRIMLGTYVLSAGYYDAYYLKAMKVRSKIIEDFEKVFEKVDAIIAPVSPTPPFRLGEKASDPLKMYLADILTVAGNLAGIPGLSLPFGFSGEGLPLGFQLLGPRFSEDVLFQLGNIFEKATGYKPNVAHI</sequence>
<dbReference type="InterPro" id="IPR023631">
    <property type="entry name" value="Amidase_dom"/>
</dbReference>
<dbReference type="GO" id="GO:0050567">
    <property type="term" value="F:glutaminyl-tRNA synthase (glutamine-hydrolyzing) activity"/>
    <property type="evidence" value="ECO:0007669"/>
    <property type="project" value="UniProtKB-UniRule"/>
</dbReference>
<feature type="domain" description="Amidase" evidence="8">
    <location>
        <begin position="23"/>
        <end position="447"/>
    </location>
</feature>
<organism evidence="9 10">
    <name type="scientific">Candidatus Woesebacteria bacterium RIFCSPHIGHO2_12_FULL_42_9</name>
    <dbReference type="NCBI Taxonomy" id="1802511"/>
    <lineage>
        <taxon>Bacteria</taxon>
        <taxon>Candidatus Woeseibacteriota</taxon>
    </lineage>
</organism>
<dbReference type="GO" id="GO:0006412">
    <property type="term" value="P:translation"/>
    <property type="evidence" value="ECO:0007669"/>
    <property type="project" value="UniProtKB-UniRule"/>
</dbReference>
<keyword evidence="4 7" id="KW-0067">ATP-binding</keyword>
<dbReference type="SUPFAM" id="SSF75304">
    <property type="entry name" value="Amidase signature (AS) enzymes"/>
    <property type="match status" value="1"/>
</dbReference>
<dbReference type="NCBIfam" id="TIGR00132">
    <property type="entry name" value="gatA"/>
    <property type="match status" value="1"/>
</dbReference>
<evidence type="ECO:0000313" key="10">
    <source>
        <dbReference type="Proteomes" id="UP000177794"/>
    </source>
</evidence>
<dbReference type="InterPro" id="IPR020556">
    <property type="entry name" value="Amidase_CS"/>
</dbReference>
<evidence type="ECO:0000256" key="5">
    <source>
        <dbReference type="ARBA" id="ARBA00022917"/>
    </source>
</evidence>
<reference evidence="9 10" key="1">
    <citation type="journal article" date="2016" name="Nat. Commun.">
        <title>Thousands of microbial genomes shed light on interconnected biogeochemical processes in an aquifer system.</title>
        <authorList>
            <person name="Anantharaman K."/>
            <person name="Brown C.T."/>
            <person name="Hug L.A."/>
            <person name="Sharon I."/>
            <person name="Castelle C.J."/>
            <person name="Probst A.J."/>
            <person name="Thomas B.C."/>
            <person name="Singh A."/>
            <person name="Wilkins M.J."/>
            <person name="Karaoz U."/>
            <person name="Brodie E.L."/>
            <person name="Williams K.H."/>
            <person name="Hubbard S.S."/>
            <person name="Banfield J.F."/>
        </authorList>
    </citation>
    <scope>NUCLEOTIDE SEQUENCE [LARGE SCALE GENOMIC DNA]</scope>
</reference>
<comment type="function">
    <text evidence="7">Allows the formation of correctly charged Gln-tRNA(Gln) through the transamidation of misacylated Glu-tRNA(Gln) in organisms which lack glutaminyl-tRNA synthetase. The reaction takes place in the presence of glutamine and ATP through an activated gamma-phospho-Glu-tRNA(Gln).</text>
</comment>
<dbReference type="PANTHER" id="PTHR11895:SF151">
    <property type="entry name" value="GLUTAMYL-TRNA(GLN) AMIDOTRANSFERASE SUBUNIT A"/>
    <property type="match status" value="1"/>
</dbReference>
<dbReference type="InterPro" id="IPR000120">
    <property type="entry name" value="Amidase"/>
</dbReference>
<dbReference type="Proteomes" id="UP000177794">
    <property type="component" value="Unassembled WGS sequence"/>
</dbReference>
<dbReference type="PROSITE" id="PS00571">
    <property type="entry name" value="AMIDASES"/>
    <property type="match status" value="1"/>
</dbReference>
<dbReference type="GO" id="GO:0030956">
    <property type="term" value="C:glutamyl-tRNA(Gln) amidotransferase complex"/>
    <property type="evidence" value="ECO:0007669"/>
    <property type="project" value="InterPro"/>
</dbReference>
<proteinExistence type="inferred from homology"/>
<comment type="catalytic activity">
    <reaction evidence="6 7">
        <text>L-glutamyl-tRNA(Gln) + L-glutamine + ATP + H2O = L-glutaminyl-tRNA(Gln) + L-glutamate + ADP + phosphate + H(+)</text>
        <dbReference type="Rhea" id="RHEA:17521"/>
        <dbReference type="Rhea" id="RHEA-COMP:9681"/>
        <dbReference type="Rhea" id="RHEA-COMP:9684"/>
        <dbReference type="ChEBI" id="CHEBI:15377"/>
        <dbReference type="ChEBI" id="CHEBI:15378"/>
        <dbReference type="ChEBI" id="CHEBI:29985"/>
        <dbReference type="ChEBI" id="CHEBI:30616"/>
        <dbReference type="ChEBI" id="CHEBI:43474"/>
        <dbReference type="ChEBI" id="CHEBI:58359"/>
        <dbReference type="ChEBI" id="CHEBI:78520"/>
        <dbReference type="ChEBI" id="CHEBI:78521"/>
        <dbReference type="ChEBI" id="CHEBI:456216"/>
        <dbReference type="EC" id="6.3.5.7"/>
    </reaction>
</comment>
<dbReference type="AlphaFoldDB" id="A0A1F8AX88"/>
<dbReference type="PANTHER" id="PTHR11895">
    <property type="entry name" value="TRANSAMIDASE"/>
    <property type="match status" value="1"/>
</dbReference>
<keyword evidence="5 7" id="KW-0648">Protein biosynthesis</keyword>
<comment type="similarity">
    <text evidence="1 7">Belongs to the amidase family. GatA subfamily.</text>
</comment>
<dbReference type="GO" id="GO:0005524">
    <property type="term" value="F:ATP binding"/>
    <property type="evidence" value="ECO:0007669"/>
    <property type="project" value="UniProtKB-KW"/>
</dbReference>
<dbReference type="EMBL" id="MGGX01000007">
    <property type="protein sequence ID" value="OGM56336.1"/>
    <property type="molecule type" value="Genomic_DNA"/>
</dbReference>
<evidence type="ECO:0000256" key="1">
    <source>
        <dbReference type="ARBA" id="ARBA00008069"/>
    </source>
</evidence>
<name>A0A1F8AX88_9BACT</name>
<evidence type="ECO:0000256" key="4">
    <source>
        <dbReference type="ARBA" id="ARBA00022840"/>
    </source>
</evidence>
<evidence type="ECO:0000256" key="7">
    <source>
        <dbReference type="HAMAP-Rule" id="MF_00120"/>
    </source>
</evidence>
<feature type="active site" description="Charge relay system" evidence="7">
    <location>
        <position position="157"/>
    </location>
</feature>
<evidence type="ECO:0000259" key="8">
    <source>
        <dbReference type="Pfam" id="PF01425"/>
    </source>
</evidence>
<evidence type="ECO:0000256" key="2">
    <source>
        <dbReference type="ARBA" id="ARBA00022598"/>
    </source>
</evidence>
<comment type="subunit">
    <text evidence="7">Heterotrimer of A, B and C subunits.</text>
</comment>
<feature type="active site" description="Charge relay system" evidence="7">
    <location>
        <position position="82"/>
    </location>
</feature>
<dbReference type="InterPro" id="IPR004412">
    <property type="entry name" value="GatA"/>
</dbReference>
<dbReference type="EC" id="6.3.5.7" evidence="7"/>
<keyword evidence="2 7" id="KW-0436">Ligase</keyword>
<dbReference type="STRING" id="1802511.A3E15_01435"/>
<protein>
    <recommendedName>
        <fullName evidence="7">Glutamyl-tRNA(Gln) amidotransferase subunit A</fullName>
        <shortName evidence="7">Glu-ADT subunit A</shortName>
        <ecNumber evidence="7">6.3.5.7</ecNumber>
    </recommendedName>
</protein>
<comment type="caution">
    <text evidence="9">The sequence shown here is derived from an EMBL/GenBank/DDBJ whole genome shotgun (WGS) entry which is preliminary data.</text>
</comment>
<evidence type="ECO:0000256" key="3">
    <source>
        <dbReference type="ARBA" id="ARBA00022741"/>
    </source>
</evidence>